<dbReference type="PANTHER" id="PTHR33487:SF1">
    <property type="entry name" value="CILIA- AND FLAGELLA-ASSOCIATED PROTEIN 54"/>
    <property type="match status" value="1"/>
</dbReference>
<dbReference type="GO" id="GO:0060271">
    <property type="term" value="P:cilium assembly"/>
    <property type="evidence" value="ECO:0007669"/>
    <property type="project" value="TreeGrafter"/>
</dbReference>
<comment type="caution">
    <text evidence="1">The sequence shown here is derived from an EMBL/GenBank/DDBJ whole genome shotgun (WGS) entry which is preliminary data.</text>
</comment>
<feature type="non-terminal residue" evidence="1">
    <location>
        <position position="104"/>
    </location>
</feature>
<gene>
    <name evidence="1" type="ORF">BN2614_LOCUS1</name>
</gene>
<evidence type="ECO:0000313" key="1">
    <source>
        <dbReference type="EMBL" id="VCX40182.1"/>
    </source>
</evidence>
<dbReference type="PANTHER" id="PTHR33487">
    <property type="entry name" value="CILIA- AND FLAGELLA-ASSOCIATED PROTEIN 54"/>
    <property type="match status" value="1"/>
</dbReference>
<dbReference type="EMBL" id="CYRY02044963">
    <property type="protein sequence ID" value="VCX40182.1"/>
    <property type="molecule type" value="Genomic_DNA"/>
</dbReference>
<organism evidence="1 2">
    <name type="scientific">Gulo gulo</name>
    <name type="common">Wolverine</name>
    <name type="synonym">Gluton</name>
    <dbReference type="NCBI Taxonomy" id="48420"/>
    <lineage>
        <taxon>Eukaryota</taxon>
        <taxon>Metazoa</taxon>
        <taxon>Chordata</taxon>
        <taxon>Craniata</taxon>
        <taxon>Vertebrata</taxon>
        <taxon>Euteleostomi</taxon>
        <taxon>Mammalia</taxon>
        <taxon>Eutheria</taxon>
        <taxon>Laurasiatheria</taxon>
        <taxon>Carnivora</taxon>
        <taxon>Caniformia</taxon>
        <taxon>Musteloidea</taxon>
        <taxon>Mustelidae</taxon>
        <taxon>Guloninae</taxon>
        <taxon>Gulo</taxon>
    </lineage>
</organism>
<keyword evidence="2" id="KW-1185">Reference proteome</keyword>
<name>A0A9X9Q923_GULGU</name>
<accession>A0A9X9Q923</accession>
<feature type="non-terminal residue" evidence="1">
    <location>
        <position position="1"/>
    </location>
</feature>
<dbReference type="Proteomes" id="UP000269945">
    <property type="component" value="Unassembled WGS sequence"/>
</dbReference>
<evidence type="ECO:0000313" key="2">
    <source>
        <dbReference type="Proteomes" id="UP000269945"/>
    </source>
</evidence>
<dbReference type="AlphaFoldDB" id="A0A9X9Q923"/>
<proteinExistence type="predicted"/>
<protein>
    <submittedName>
        <fullName evidence="1">Uncharacterized protein</fullName>
    </submittedName>
</protein>
<reference evidence="1 2" key="1">
    <citation type="submission" date="2018-10" db="EMBL/GenBank/DDBJ databases">
        <authorList>
            <person name="Ekblom R."/>
            <person name="Jareborg N."/>
        </authorList>
    </citation>
    <scope>NUCLEOTIDE SEQUENCE [LARGE SCALE GENOMIC DNA]</scope>
    <source>
        <tissue evidence="1">Muscle</tissue>
    </source>
</reference>
<sequence length="104" mass="12356">FQNLFLFGRNKRTDVRKLAYRFLVDNLNPIILNFVKRKRFHQIFLEEMPWRAQMNLYLASAHFNLLLTKLGERTKMKFGPSHPVVSFRSCDPNMFSLYNSGTVL</sequence>